<evidence type="ECO:0000313" key="2">
    <source>
        <dbReference type="EMBL" id="MDQ4625044.1"/>
    </source>
</evidence>
<proteinExistence type="predicted"/>
<dbReference type="RefSeq" id="WP_307778380.1">
    <property type="nucleotide sequence ID" value="NZ_JAVFKP010000001.1"/>
</dbReference>
<dbReference type="Proteomes" id="UP001237592">
    <property type="component" value="Unassembled WGS sequence"/>
</dbReference>
<keyword evidence="3" id="KW-1185">Reference proteome</keyword>
<comment type="caution">
    <text evidence="2">The sequence shown here is derived from an EMBL/GenBank/DDBJ whole genome shotgun (WGS) entry which is preliminary data.</text>
</comment>
<protein>
    <submittedName>
        <fullName evidence="2">Uncharacterized protein</fullName>
    </submittedName>
</protein>
<gene>
    <name evidence="2" type="ORF">RB624_03980</name>
</gene>
<sequence>MTWSTTQPESGASAALGEEGGQQQGHVERELPVDPGHVRTRQHYEAMLQELQGQK</sequence>
<evidence type="ECO:0000313" key="3">
    <source>
        <dbReference type="Proteomes" id="UP001237592"/>
    </source>
</evidence>
<organism evidence="2 3">
    <name type="scientific">Janthinobacterium lividum</name>
    <dbReference type="NCBI Taxonomy" id="29581"/>
    <lineage>
        <taxon>Bacteria</taxon>
        <taxon>Pseudomonadati</taxon>
        <taxon>Pseudomonadota</taxon>
        <taxon>Betaproteobacteria</taxon>
        <taxon>Burkholderiales</taxon>
        <taxon>Oxalobacteraceae</taxon>
        <taxon>Janthinobacterium</taxon>
    </lineage>
</organism>
<accession>A0ABU0XQ05</accession>
<evidence type="ECO:0000256" key="1">
    <source>
        <dbReference type="SAM" id="MobiDB-lite"/>
    </source>
</evidence>
<name>A0ABU0XQ05_9BURK</name>
<dbReference type="EMBL" id="JAVFKP010000001">
    <property type="protein sequence ID" value="MDQ4625044.1"/>
    <property type="molecule type" value="Genomic_DNA"/>
</dbReference>
<reference evidence="2 3" key="1">
    <citation type="submission" date="2023-08" db="EMBL/GenBank/DDBJ databases">
        <title>Draft genome sequence of Janthinobacterium lividum.</title>
        <authorList>
            <person name="Chun B.H."/>
            <person name="Lee Y."/>
        </authorList>
    </citation>
    <scope>NUCLEOTIDE SEQUENCE [LARGE SCALE GENOMIC DNA]</scope>
    <source>
        <strain evidence="2 3">AMJK</strain>
    </source>
</reference>
<feature type="region of interest" description="Disordered" evidence="1">
    <location>
        <begin position="1"/>
        <end position="37"/>
    </location>
</feature>